<gene>
    <name evidence="2" type="ORF">AACH06_25465</name>
</gene>
<keyword evidence="3" id="KW-1185">Reference proteome</keyword>
<dbReference type="RefSeq" id="WP_341428617.1">
    <property type="nucleotide sequence ID" value="NZ_JBBUTG010000026.1"/>
</dbReference>
<accession>A0ABU9BWR6</accession>
<reference evidence="2 3" key="1">
    <citation type="submission" date="2024-04" db="EMBL/GenBank/DDBJ databases">
        <title>Novel species of the genus Ideonella isolated from streams.</title>
        <authorList>
            <person name="Lu H."/>
        </authorList>
    </citation>
    <scope>NUCLEOTIDE SEQUENCE [LARGE SCALE GENOMIC DNA]</scope>
    <source>
        <strain evidence="2 3">DXS29W</strain>
    </source>
</reference>
<feature type="transmembrane region" description="Helical" evidence="1">
    <location>
        <begin position="7"/>
        <end position="32"/>
    </location>
</feature>
<keyword evidence="1" id="KW-1133">Transmembrane helix</keyword>
<keyword evidence="1" id="KW-0472">Membrane</keyword>
<keyword evidence="1" id="KW-0812">Transmembrane</keyword>
<evidence type="ECO:0000313" key="3">
    <source>
        <dbReference type="Proteomes" id="UP001371218"/>
    </source>
</evidence>
<sequence>MNNSTKWAIRVTVCAAGILGLAYVIRSFLVVFEVWRPAFGLEPIFCYAQIVLFALLLVNASTLRAAR</sequence>
<comment type="caution">
    <text evidence="2">The sequence shown here is derived from an EMBL/GenBank/DDBJ whole genome shotgun (WGS) entry which is preliminary data.</text>
</comment>
<name>A0ABU9BWR6_9BURK</name>
<organism evidence="2 3">
    <name type="scientific">Ideonella lacteola</name>
    <dbReference type="NCBI Taxonomy" id="2984193"/>
    <lineage>
        <taxon>Bacteria</taxon>
        <taxon>Pseudomonadati</taxon>
        <taxon>Pseudomonadota</taxon>
        <taxon>Betaproteobacteria</taxon>
        <taxon>Burkholderiales</taxon>
        <taxon>Sphaerotilaceae</taxon>
        <taxon>Ideonella</taxon>
    </lineage>
</organism>
<dbReference type="EMBL" id="JBBUTG010000026">
    <property type="protein sequence ID" value="MEK8034189.1"/>
    <property type="molecule type" value="Genomic_DNA"/>
</dbReference>
<evidence type="ECO:0000256" key="1">
    <source>
        <dbReference type="SAM" id="Phobius"/>
    </source>
</evidence>
<dbReference type="Proteomes" id="UP001371218">
    <property type="component" value="Unassembled WGS sequence"/>
</dbReference>
<proteinExistence type="predicted"/>
<feature type="transmembrane region" description="Helical" evidence="1">
    <location>
        <begin position="38"/>
        <end position="58"/>
    </location>
</feature>
<evidence type="ECO:0000313" key="2">
    <source>
        <dbReference type="EMBL" id="MEK8034189.1"/>
    </source>
</evidence>
<protein>
    <submittedName>
        <fullName evidence="2">Uncharacterized protein</fullName>
    </submittedName>
</protein>